<name>A0A183Q542_9TREM</name>
<dbReference type="EMBL" id="UZAL01048308">
    <property type="protein sequence ID" value="VDP85527.1"/>
    <property type="molecule type" value="Genomic_DNA"/>
</dbReference>
<feature type="non-terminal residue" evidence="1">
    <location>
        <position position="1"/>
    </location>
</feature>
<proteinExistence type="predicted"/>
<protein>
    <submittedName>
        <fullName evidence="1">Uncharacterized protein</fullName>
    </submittedName>
</protein>
<dbReference type="PANTHER" id="PTHR22091:SF1">
    <property type="entry name" value="COILED-COIL DOMAIN-CONTAINING PROTEIN 77"/>
    <property type="match status" value="1"/>
</dbReference>
<evidence type="ECO:0000313" key="2">
    <source>
        <dbReference type="Proteomes" id="UP000269396"/>
    </source>
</evidence>
<dbReference type="Proteomes" id="UP000269396">
    <property type="component" value="Unassembled WGS sequence"/>
</dbReference>
<dbReference type="GO" id="GO:0005813">
    <property type="term" value="C:centrosome"/>
    <property type="evidence" value="ECO:0007669"/>
    <property type="project" value="TreeGrafter"/>
</dbReference>
<keyword evidence="2" id="KW-1185">Reference proteome</keyword>
<sequence length="151" mass="17222">RGKSQKSSLAKDSIQSKNHTNFIPNNHSTVFSSKLKETPVTSKSNDILDNRLNQLDDSTKELLSYYRHKVETLTEDHETVQRRLDKIYDAIGNQESLSLELNQRDAEISELQRALSDMQNLTCSVNHEICVFDNITGYNILQGKLSLKRLG</sequence>
<dbReference type="PANTHER" id="PTHR22091">
    <property type="entry name" value="COILED-COIL DOMAIN-CONTAINING PROTEIN 77"/>
    <property type="match status" value="1"/>
</dbReference>
<evidence type="ECO:0000313" key="1">
    <source>
        <dbReference type="EMBL" id="VDP85527.1"/>
    </source>
</evidence>
<dbReference type="AlphaFoldDB" id="A0A183Q542"/>
<reference evidence="1 2" key="1">
    <citation type="submission" date="2018-11" db="EMBL/GenBank/DDBJ databases">
        <authorList>
            <consortium name="Pathogen Informatics"/>
        </authorList>
    </citation>
    <scope>NUCLEOTIDE SEQUENCE [LARGE SCALE GENOMIC DNA]</scope>
    <source>
        <strain>Denwood</strain>
        <strain evidence="2">Zambia</strain>
    </source>
</reference>
<accession>A0A183Q542</accession>
<gene>
    <name evidence="1" type="ORF">SMTD_LOCUS21728</name>
</gene>
<organism evidence="1 2">
    <name type="scientific">Schistosoma mattheei</name>
    <dbReference type="NCBI Taxonomy" id="31246"/>
    <lineage>
        <taxon>Eukaryota</taxon>
        <taxon>Metazoa</taxon>
        <taxon>Spiralia</taxon>
        <taxon>Lophotrochozoa</taxon>
        <taxon>Platyhelminthes</taxon>
        <taxon>Trematoda</taxon>
        <taxon>Digenea</taxon>
        <taxon>Strigeidida</taxon>
        <taxon>Schistosomatoidea</taxon>
        <taxon>Schistosomatidae</taxon>
        <taxon>Schistosoma</taxon>
    </lineage>
</organism>
<dbReference type="InterPro" id="IPR037696">
    <property type="entry name" value="CCDC77"/>
</dbReference>
<dbReference type="STRING" id="31246.A0A183Q542"/>